<sequence>MRSRGLIPLLALGVLAPLAPQALAAPAPATTTASASTAEAPLKRYESQKPQWKRCGEETPARFQCATVEVPLDYKRPGGPRIDVEISRLRTSVPDKRRGVLLFNPGGPGGSGLGEPLLFARDLPRSVLERYDLIGFDPRGLGRSSPLDCGLTGQEKAHFLSPYKPETEQRDIAVTRSIADKCRAGEGDRLPHITTRNTARDMDIVRAVLGEKKISYVGVSYGTYLGAVYTQMFPRRADRFVLDSAVDPKRGWRKMMQVWSEEAGPAFTRWSEWTARRGTVHDLGDTPAEVRRTFWELVRTADRKPITLHGQKWDGDAIRMLRPYFFDVKEAAERIAQLRRASLGLPAGPPRPVETGPETPGSIETTWSVICGDDDKAWPRDTARYRADAIRDKARYPLFGDFTSSVKPCAFWGKSAEPVTEVDNRVPSLILQNEWDSQTPYSTGLDMHKALKGSRLVSVKGGEGHGIYNWAPNPCAVKVANTYLATGELPKRNVTCVAVDDQTSRRSGPAADRAPKPVF</sequence>
<dbReference type="PANTHER" id="PTHR43248:SF29">
    <property type="entry name" value="TRIPEPTIDYL AMINOPEPTIDASE"/>
    <property type="match status" value="1"/>
</dbReference>
<organism evidence="8 9">
    <name type="scientific">Streptomyces yaizuensis</name>
    <dbReference type="NCBI Taxonomy" id="2989713"/>
    <lineage>
        <taxon>Bacteria</taxon>
        <taxon>Bacillati</taxon>
        <taxon>Actinomycetota</taxon>
        <taxon>Actinomycetes</taxon>
        <taxon>Kitasatosporales</taxon>
        <taxon>Streptomycetaceae</taxon>
        <taxon>Streptomyces</taxon>
    </lineage>
</organism>
<keyword evidence="2 5" id="KW-0732">Signal</keyword>
<feature type="domain" description="AB hydrolase-1" evidence="6">
    <location>
        <begin position="100"/>
        <end position="299"/>
    </location>
</feature>
<keyword evidence="3 8" id="KW-0378">Hydrolase</keyword>
<evidence type="ECO:0000256" key="4">
    <source>
        <dbReference type="SAM" id="MobiDB-lite"/>
    </source>
</evidence>
<dbReference type="PANTHER" id="PTHR43248">
    <property type="entry name" value="2-SUCCINYL-6-HYDROXY-2,4-CYCLOHEXADIENE-1-CARBOXYLATE SYNTHASE"/>
    <property type="match status" value="1"/>
</dbReference>
<accession>A0ABQ5P3U2</accession>
<evidence type="ECO:0000256" key="2">
    <source>
        <dbReference type="ARBA" id="ARBA00022729"/>
    </source>
</evidence>
<dbReference type="GO" id="GO:0016787">
    <property type="term" value="F:hydrolase activity"/>
    <property type="evidence" value="ECO:0007669"/>
    <property type="project" value="UniProtKB-KW"/>
</dbReference>
<name>A0ABQ5P3U2_9ACTN</name>
<evidence type="ECO:0000259" key="6">
    <source>
        <dbReference type="Pfam" id="PF00561"/>
    </source>
</evidence>
<feature type="region of interest" description="Disordered" evidence="4">
    <location>
        <begin position="26"/>
        <end position="47"/>
    </location>
</feature>
<evidence type="ECO:0000256" key="3">
    <source>
        <dbReference type="ARBA" id="ARBA00022801"/>
    </source>
</evidence>
<dbReference type="InterPro" id="IPR029058">
    <property type="entry name" value="AB_hydrolase_fold"/>
</dbReference>
<feature type="chain" id="PRO_5046464100" evidence="5">
    <location>
        <begin position="25"/>
        <end position="519"/>
    </location>
</feature>
<comment type="caution">
    <text evidence="8">The sequence shown here is derived from an EMBL/GenBank/DDBJ whole genome shotgun (WGS) entry which is preliminary data.</text>
</comment>
<feature type="signal peptide" evidence="5">
    <location>
        <begin position="1"/>
        <end position="24"/>
    </location>
</feature>
<comment type="similarity">
    <text evidence="1">Belongs to the peptidase S33 family.</text>
</comment>
<feature type="domain" description="Peptidase S33 tripeptidyl aminopeptidase-like C-terminal" evidence="7">
    <location>
        <begin position="397"/>
        <end position="496"/>
    </location>
</feature>
<evidence type="ECO:0000259" key="7">
    <source>
        <dbReference type="Pfam" id="PF08386"/>
    </source>
</evidence>
<dbReference type="InterPro" id="IPR013595">
    <property type="entry name" value="Pept_S33_TAP-like_C"/>
</dbReference>
<dbReference type="Pfam" id="PF00561">
    <property type="entry name" value="Abhydrolase_1"/>
    <property type="match status" value="1"/>
</dbReference>
<reference evidence="8 9" key="1">
    <citation type="submission" date="2022-10" db="EMBL/GenBank/DDBJ databases">
        <title>Draft genome sequence of Streptomyces sp. YSPA8.</title>
        <authorList>
            <person name="Moriuchi R."/>
            <person name="Dohra H."/>
            <person name="Yamamura H."/>
            <person name="Kodani S."/>
        </authorList>
    </citation>
    <scope>NUCLEOTIDE SEQUENCE [LARGE SCALE GENOMIC DNA]</scope>
    <source>
        <strain evidence="8 9">YSPA8</strain>
    </source>
</reference>
<dbReference type="SUPFAM" id="SSF53474">
    <property type="entry name" value="alpha/beta-Hydrolases"/>
    <property type="match status" value="1"/>
</dbReference>
<evidence type="ECO:0000256" key="5">
    <source>
        <dbReference type="SAM" id="SignalP"/>
    </source>
</evidence>
<dbReference type="Proteomes" id="UP001291653">
    <property type="component" value="Unassembled WGS sequence"/>
</dbReference>
<dbReference type="InterPro" id="IPR051601">
    <property type="entry name" value="Serine_prot/Carboxylest_S33"/>
</dbReference>
<evidence type="ECO:0000313" key="8">
    <source>
        <dbReference type="EMBL" id="GLF97118.1"/>
    </source>
</evidence>
<evidence type="ECO:0000256" key="1">
    <source>
        <dbReference type="ARBA" id="ARBA00010088"/>
    </source>
</evidence>
<dbReference type="Pfam" id="PF08386">
    <property type="entry name" value="Abhydrolase_4"/>
    <property type="match status" value="1"/>
</dbReference>
<dbReference type="InterPro" id="IPR000073">
    <property type="entry name" value="AB_hydrolase_1"/>
</dbReference>
<keyword evidence="9" id="KW-1185">Reference proteome</keyword>
<gene>
    <name evidence="8" type="ORF">SYYSPA8_22495</name>
</gene>
<dbReference type="RefSeq" id="WP_323449137.1">
    <property type="nucleotide sequence ID" value="NZ_BSBI01000010.1"/>
</dbReference>
<protein>
    <submittedName>
        <fullName evidence="8">Alpha/beta hydrolase</fullName>
    </submittedName>
</protein>
<feature type="compositionally biased region" description="Low complexity" evidence="4">
    <location>
        <begin position="26"/>
        <end position="40"/>
    </location>
</feature>
<evidence type="ECO:0000313" key="9">
    <source>
        <dbReference type="Proteomes" id="UP001291653"/>
    </source>
</evidence>
<feature type="region of interest" description="Disordered" evidence="4">
    <location>
        <begin position="500"/>
        <end position="519"/>
    </location>
</feature>
<dbReference type="Gene3D" id="3.40.50.1820">
    <property type="entry name" value="alpha/beta hydrolase"/>
    <property type="match status" value="1"/>
</dbReference>
<dbReference type="EMBL" id="BSBI01000010">
    <property type="protein sequence ID" value="GLF97118.1"/>
    <property type="molecule type" value="Genomic_DNA"/>
</dbReference>
<proteinExistence type="inferred from homology"/>